<dbReference type="Pfam" id="PF00069">
    <property type="entry name" value="Pkinase"/>
    <property type="match status" value="1"/>
</dbReference>
<keyword evidence="2 3" id="KW-0067">ATP-binding</keyword>
<dbReference type="GO" id="GO:0005737">
    <property type="term" value="C:cytoplasm"/>
    <property type="evidence" value="ECO:0007669"/>
    <property type="project" value="TreeGrafter"/>
</dbReference>
<dbReference type="GO" id="GO:0005524">
    <property type="term" value="F:ATP binding"/>
    <property type="evidence" value="ECO:0007669"/>
    <property type="project" value="UniProtKB-UniRule"/>
</dbReference>
<organism evidence="6 7">
    <name type="scientific">Halteria grandinella</name>
    <dbReference type="NCBI Taxonomy" id="5974"/>
    <lineage>
        <taxon>Eukaryota</taxon>
        <taxon>Sar</taxon>
        <taxon>Alveolata</taxon>
        <taxon>Ciliophora</taxon>
        <taxon>Intramacronucleata</taxon>
        <taxon>Spirotrichea</taxon>
        <taxon>Stichotrichia</taxon>
        <taxon>Sporadotrichida</taxon>
        <taxon>Halteriidae</taxon>
        <taxon>Halteria</taxon>
    </lineage>
</organism>
<dbReference type="PANTHER" id="PTHR44167">
    <property type="entry name" value="OVARIAN-SPECIFIC SERINE/THREONINE-PROTEIN KINASE LOK-RELATED"/>
    <property type="match status" value="1"/>
</dbReference>
<dbReference type="Gene3D" id="1.10.510.10">
    <property type="entry name" value="Transferase(Phosphotransferase) domain 1"/>
    <property type="match status" value="1"/>
</dbReference>
<comment type="caution">
    <text evidence="6">The sequence shown here is derived from an EMBL/GenBank/DDBJ whole genome shotgun (WGS) entry which is preliminary data.</text>
</comment>
<feature type="region of interest" description="Disordered" evidence="4">
    <location>
        <begin position="151"/>
        <end position="183"/>
    </location>
</feature>
<evidence type="ECO:0000313" key="6">
    <source>
        <dbReference type="EMBL" id="TNV87232.1"/>
    </source>
</evidence>
<dbReference type="InterPro" id="IPR000719">
    <property type="entry name" value="Prot_kinase_dom"/>
</dbReference>
<feature type="compositionally biased region" description="Polar residues" evidence="4">
    <location>
        <begin position="159"/>
        <end position="176"/>
    </location>
</feature>
<proteinExistence type="predicted"/>
<dbReference type="OrthoDB" id="40902at2759"/>
<evidence type="ECO:0000256" key="4">
    <source>
        <dbReference type="SAM" id="MobiDB-lite"/>
    </source>
</evidence>
<feature type="compositionally biased region" description="Polar residues" evidence="4">
    <location>
        <begin position="825"/>
        <end position="845"/>
    </location>
</feature>
<feature type="binding site" evidence="3">
    <location>
        <position position="1154"/>
    </location>
    <ligand>
        <name>ATP</name>
        <dbReference type="ChEBI" id="CHEBI:30616"/>
    </ligand>
</feature>
<dbReference type="GO" id="GO:0044773">
    <property type="term" value="P:mitotic DNA damage checkpoint signaling"/>
    <property type="evidence" value="ECO:0007669"/>
    <property type="project" value="TreeGrafter"/>
</dbReference>
<feature type="domain" description="Protein kinase" evidence="5">
    <location>
        <begin position="1125"/>
        <end position="1394"/>
    </location>
</feature>
<feature type="region of interest" description="Disordered" evidence="4">
    <location>
        <begin position="660"/>
        <end position="680"/>
    </location>
</feature>
<dbReference type="SMART" id="SM00220">
    <property type="entry name" value="S_TKc"/>
    <property type="match status" value="1"/>
</dbReference>
<sequence length="1396" mass="159393">MHFQRYVKRFQQDQQFTNQTQMSLYLASRLFDVMANFNPARNDKHFSSNSAHKLPKQSEQTNEKKFKSAESQSVSEEQFLSVFSQIYFGTEIEKRTLIFKLLCIDPASDGLSEQDIRKFLFHVISIAKPQHQMFKHAAIFIGQQISQGTTSSQINSNSATAAPQENPNRKSTTNVGQLKDGNKGLNSQLVQNTLGLTGNAINSRLKPHFEGRKNLATDQQNSMGGCENLALTIENKTLFAAVIEQSNLSLKTNYIDGLMALSFPKKLQEKQSDKVNAQDVSAPHLLMKDEFTKSEEFKKQNGYHVYRTLLDYLRLTLPCSWYFENLIEEEAHKLEQGQIIMQNTGGSCRPRLPSATASQNHIVNDTNGKVQTLSGFHNQERIVTTLNENPKSQNNLNIRKQRNEERKFADCQSSHHQHLNSLLSYKQSQHSIQPAHQNLLSENHGDNLLGANFHMASGIVQQAHLIQDKVSSNSDQHLFHNNAVLTMNRPRKQTELSPAMILKKKMDKRISMLLKEEAVKESRIQNELLQQIGQFDEAENFNFKYQIPLSRVEAVPCNLIPSEKQGNQIQLDKLESQFKSTLRSACINVADFDENTGDNESSVAPKTIFAHSNYQVLRNHRHEDLSVSSIKADDQEPLACMPPPSHTYQNLVLPPLEEPESQEVPQNYPLTQQPQHPATLNKISPSFDIESEQRLQNRPFKQVDLNNVAELQDGYSHYEKYPESMSPLGRLSNQTKELTMKYDTNDDYSVPGSVTPGRMSMCGKSQISDNKSIGSISNKKRPGIHEEKKISHRQQLLEVLNRSTSPQSTFRRPERKTLGEMPAQKRNQSTNMKNYPPSQQFEDPTTKLQFKPGKLKWIDPTASGFKNKYSADEQYKDVVIGSPPTLYLKHSANNQLNLLGEKLPVQTLLEQQPVYKAQQVVDLESQYNRIYYKIIEERAVSNEDLLSKLKDLENRKYKVHFRHSRKEQQSTQKEMGSLYLQVVGPCVYAFANSKSTNPKFIHYLPDSDFQVTEVPRKTAKEGSESNKFPVAIIAGQGSGAKQINRENKQESSLSRQQSRKSIKKEQLSEQSFKFVLKIKITDELKRVYYLKERSEALQIKSTMKLSQLFWRKTPSNYLDKYTVLEGDNVLLGKGSFGKVYKGRNKATNELVAIKNISRAALSTAEQTFIMVEMELLRILSEDSHPGIVRVFDIYDDDPQLVTIVMECIEGGSLQSWILSPEVESQQGQQFEKTAKRVFRKMVEALEYLHAHGIVHRDIKLENVILQKDPKTKEIQPKLIDFGLSQVLMQNQKSNQTVGSIAFLSPEIVGKKYHNQATDIWSMGVVLYVMLTGRIPFIHPEVEKTMLNIQFRELNFQQTCWEKISAEAKDLVSRMLWKEASSRATIQEVLSHKWLTD</sequence>
<accession>A0A8J8P379</accession>
<gene>
    <name evidence="6" type="ORF">FGO68_gene13625</name>
</gene>
<dbReference type="GO" id="GO:0005634">
    <property type="term" value="C:nucleus"/>
    <property type="evidence" value="ECO:0007669"/>
    <property type="project" value="TreeGrafter"/>
</dbReference>
<reference evidence="6" key="1">
    <citation type="submission" date="2019-06" db="EMBL/GenBank/DDBJ databases">
        <authorList>
            <person name="Zheng W."/>
        </authorList>
    </citation>
    <scope>NUCLEOTIDE SEQUENCE</scope>
    <source>
        <strain evidence="6">QDHG01</strain>
    </source>
</reference>
<dbReference type="SUPFAM" id="SSF56112">
    <property type="entry name" value="Protein kinase-like (PK-like)"/>
    <property type="match status" value="1"/>
</dbReference>
<evidence type="ECO:0000313" key="7">
    <source>
        <dbReference type="Proteomes" id="UP000785679"/>
    </source>
</evidence>
<dbReference type="PROSITE" id="PS50011">
    <property type="entry name" value="PROTEIN_KINASE_DOM"/>
    <property type="match status" value="1"/>
</dbReference>
<feature type="region of interest" description="Disordered" evidence="4">
    <location>
        <begin position="765"/>
        <end position="789"/>
    </location>
</feature>
<protein>
    <recommendedName>
        <fullName evidence="5">Protein kinase domain-containing protein</fullName>
    </recommendedName>
</protein>
<evidence type="ECO:0000256" key="2">
    <source>
        <dbReference type="ARBA" id="ARBA00022840"/>
    </source>
</evidence>
<name>A0A8J8P379_HALGN</name>
<dbReference type="PANTHER" id="PTHR44167:SF24">
    <property type="entry name" value="SERINE_THREONINE-PROTEIN KINASE CHK2"/>
    <property type="match status" value="1"/>
</dbReference>
<dbReference type="PROSITE" id="PS00107">
    <property type="entry name" value="PROTEIN_KINASE_ATP"/>
    <property type="match status" value="1"/>
</dbReference>
<feature type="compositionally biased region" description="Polar residues" evidence="4">
    <location>
        <begin position="663"/>
        <end position="680"/>
    </location>
</feature>
<evidence type="ECO:0000256" key="3">
    <source>
        <dbReference type="PROSITE-ProRule" id="PRU10141"/>
    </source>
</evidence>
<dbReference type="InterPro" id="IPR017441">
    <property type="entry name" value="Protein_kinase_ATP_BS"/>
</dbReference>
<feature type="region of interest" description="Disordered" evidence="4">
    <location>
        <begin position="1038"/>
        <end position="1062"/>
    </location>
</feature>
<dbReference type="InterPro" id="IPR011009">
    <property type="entry name" value="Kinase-like_dom_sf"/>
</dbReference>
<dbReference type="GO" id="GO:0004674">
    <property type="term" value="F:protein serine/threonine kinase activity"/>
    <property type="evidence" value="ECO:0007669"/>
    <property type="project" value="TreeGrafter"/>
</dbReference>
<evidence type="ECO:0000259" key="5">
    <source>
        <dbReference type="PROSITE" id="PS50011"/>
    </source>
</evidence>
<feature type="compositionally biased region" description="Polar residues" evidence="4">
    <location>
        <begin position="765"/>
        <end position="777"/>
    </location>
</feature>
<feature type="region of interest" description="Disordered" evidence="4">
    <location>
        <begin position="44"/>
        <end position="69"/>
    </location>
</feature>
<dbReference type="PROSITE" id="PS00108">
    <property type="entry name" value="PROTEIN_KINASE_ST"/>
    <property type="match status" value="1"/>
</dbReference>
<keyword evidence="1 3" id="KW-0547">Nucleotide-binding</keyword>
<feature type="region of interest" description="Disordered" evidence="4">
    <location>
        <begin position="803"/>
        <end position="845"/>
    </location>
</feature>
<keyword evidence="7" id="KW-1185">Reference proteome</keyword>
<dbReference type="InterPro" id="IPR008271">
    <property type="entry name" value="Ser/Thr_kinase_AS"/>
</dbReference>
<dbReference type="Proteomes" id="UP000785679">
    <property type="component" value="Unassembled WGS sequence"/>
</dbReference>
<evidence type="ECO:0000256" key="1">
    <source>
        <dbReference type="ARBA" id="ARBA00022741"/>
    </source>
</evidence>
<dbReference type="EMBL" id="RRYP01000556">
    <property type="protein sequence ID" value="TNV87232.1"/>
    <property type="molecule type" value="Genomic_DNA"/>
</dbReference>